<organism evidence="2 3">
    <name type="scientific">Monodon monoceros</name>
    <name type="common">Narwhal</name>
    <name type="synonym">Ceratodon monodon</name>
    <dbReference type="NCBI Taxonomy" id="40151"/>
    <lineage>
        <taxon>Eukaryota</taxon>
        <taxon>Metazoa</taxon>
        <taxon>Chordata</taxon>
        <taxon>Craniata</taxon>
        <taxon>Vertebrata</taxon>
        <taxon>Euteleostomi</taxon>
        <taxon>Mammalia</taxon>
        <taxon>Eutheria</taxon>
        <taxon>Laurasiatheria</taxon>
        <taxon>Artiodactyla</taxon>
        <taxon>Whippomorpha</taxon>
        <taxon>Cetacea</taxon>
        <taxon>Odontoceti</taxon>
        <taxon>Monodontidae</taxon>
        <taxon>Monodon</taxon>
    </lineage>
</organism>
<keyword evidence="3" id="KW-1185">Reference proteome</keyword>
<dbReference type="AlphaFoldDB" id="A0A8C6AM71"/>
<dbReference type="Ensembl" id="ENSMMNT00015003301.1">
    <property type="protein sequence ID" value="ENSMMNP00015002993.1"/>
    <property type="gene ID" value="ENSMMNG00015002299.1"/>
</dbReference>
<evidence type="ECO:0000259" key="1">
    <source>
        <dbReference type="PROSITE" id="PS50805"/>
    </source>
</evidence>
<dbReference type="GeneTree" id="ENSGT01150000286936"/>
<dbReference type="Pfam" id="PF01352">
    <property type="entry name" value="KRAB"/>
    <property type="match status" value="1"/>
</dbReference>
<accession>A0A8C6AM71</accession>
<dbReference type="GO" id="GO:0006355">
    <property type="term" value="P:regulation of DNA-templated transcription"/>
    <property type="evidence" value="ECO:0007669"/>
    <property type="project" value="InterPro"/>
</dbReference>
<reference evidence="2" key="2">
    <citation type="submission" date="2025-09" db="UniProtKB">
        <authorList>
            <consortium name="Ensembl"/>
        </authorList>
    </citation>
    <scope>IDENTIFICATION</scope>
</reference>
<dbReference type="InterPro" id="IPR036051">
    <property type="entry name" value="KRAB_dom_sf"/>
</dbReference>
<dbReference type="InterPro" id="IPR050169">
    <property type="entry name" value="Krueppel_C2H2_ZnF"/>
</dbReference>
<evidence type="ECO:0000313" key="3">
    <source>
        <dbReference type="Proteomes" id="UP000694561"/>
    </source>
</evidence>
<dbReference type="Proteomes" id="UP000694561">
    <property type="component" value="Unplaced"/>
</dbReference>
<dbReference type="PROSITE" id="PS50805">
    <property type="entry name" value="KRAB"/>
    <property type="match status" value="1"/>
</dbReference>
<dbReference type="PANTHER" id="PTHR23232:SF142">
    <property type="entry name" value="GASTRULA ZINC FINGER PROTEIN XLCGF57.1-LIKE-RELATED"/>
    <property type="match status" value="1"/>
</dbReference>
<evidence type="ECO:0000313" key="2">
    <source>
        <dbReference type="Ensembl" id="ENSMMNP00015002993.1"/>
    </source>
</evidence>
<sequence>MSLVLELVTFQDVAVDFTQEEWEHLDPSQRHLYREVMLENYGNLISLGENSIFLNPSAFSRVQLYRVNPEGICIWGSTYSRSLNGSGFLILMAVLWLWKKMSLFLGNVY</sequence>
<dbReference type="CDD" id="cd07765">
    <property type="entry name" value="KRAB_A-box"/>
    <property type="match status" value="1"/>
</dbReference>
<dbReference type="Gene3D" id="6.10.140.140">
    <property type="match status" value="1"/>
</dbReference>
<dbReference type="PANTHER" id="PTHR23232">
    <property type="entry name" value="KRAB DOMAIN C2H2 ZINC FINGER"/>
    <property type="match status" value="1"/>
</dbReference>
<protein>
    <recommendedName>
        <fullName evidence="1">KRAB domain-containing protein</fullName>
    </recommendedName>
</protein>
<reference evidence="2" key="1">
    <citation type="submission" date="2025-08" db="UniProtKB">
        <authorList>
            <consortium name="Ensembl"/>
        </authorList>
    </citation>
    <scope>IDENTIFICATION</scope>
</reference>
<proteinExistence type="predicted"/>
<dbReference type="SUPFAM" id="SSF109640">
    <property type="entry name" value="KRAB domain (Kruppel-associated box)"/>
    <property type="match status" value="1"/>
</dbReference>
<name>A0A8C6AM71_MONMO</name>
<feature type="domain" description="KRAB" evidence="1">
    <location>
        <begin position="8"/>
        <end position="87"/>
    </location>
</feature>
<dbReference type="SMART" id="SM00349">
    <property type="entry name" value="KRAB"/>
    <property type="match status" value="1"/>
</dbReference>
<dbReference type="InterPro" id="IPR001909">
    <property type="entry name" value="KRAB"/>
</dbReference>